<evidence type="ECO:0000313" key="1">
    <source>
        <dbReference type="EMBL" id="OJT14720.1"/>
    </source>
</evidence>
<keyword evidence="2" id="KW-1185">Reference proteome</keyword>
<proteinExistence type="predicted"/>
<comment type="caution">
    <text evidence="1">The sequence shown here is derived from an EMBL/GenBank/DDBJ whole genome shotgun (WGS) entry which is preliminary data.</text>
</comment>
<evidence type="ECO:0000313" key="2">
    <source>
        <dbReference type="Proteomes" id="UP000184267"/>
    </source>
</evidence>
<protein>
    <submittedName>
        <fullName evidence="1">Uncharacterized protein</fullName>
    </submittedName>
</protein>
<gene>
    <name evidence="1" type="ORF">TRAPUB_8773</name>
</gene>
<sequence length="143" mass="16198">MQSGVDIMSRMETLISTNGPLLQHIEDSARTGDVLIRETRGISVGILDLAQRLDSNAKFDGRFRLFAQENLELVEPIHDAEPQQADQHVLDRTGTQERPGRVIRYRAFVRAADELSGSRVIVHTYPDRDKDHFVEAVKFAKQT</sequence>
<dbReference type="AlphaFoldDB" id="A0A1M2W4N3"/>
<organism evidence="1 2">
    <name type="scientific">Trametes pubescens</name>
    <name type="common">White-rot fungus</name>
    <dbReference type="NCBI Taxonomy" id="154538"/>
    <lineage>
        <taxon>Eukaryota</taxon>
        <taxon>Fungi</taxon>
        <taxon>Dikarya</taxon>
        <taxon>Basidiomycota</taxon>
        <taxon>Agaricomycotina</taxon>
        <taxon>Agaricomycetes</taxon>
        <taxon>Polyporales</taxon>
        <taxon>Polyporaceae</taxon>
        <taxon>Trametes</taxon>
    </lineage>
</organism>
<reference evidence="1 2" key="1">
    <citation type="submission" date="2016-10" db="EMBL/GenBank/DDBJ databases">
        <title>Genome sequence of the basidiomycete white-rot fungus Trametes pubescens.</title>
        <authorList>
            <person name="Makela M.R."/>
            <person name="Granchi Z."/>
            <person name="Peng M."/>
            <person name="De Vries R.P."/>
            <person name="Grigoriev I."/>
            <person name="Riley R."/>
            <person name="Hilden K."/>
        </authorList>
    </citation>
    <scope>NUCLEOTIDE SEQUENCE [LARGE SCALE GENOMIC DNA]</scope>
    <source>
        <strain evidence="1 2">FBCC735</strain>
    </source>
</reference>
<dbReference type="Proteomes" id="UP000184267">
    <property type="component" value="Unassembled WGS sequence"/>
</dbReference>
<accession>A0A1M2W4N3</accession>
<name>A0A1M2W4N3_TRAPU</name>
<dbReference type="OrthoDB" id="2747113at2759"/>
<dbReference type="EMBL" id="MNAD01000252">
    <property type="protein sequence ID" value="OJT14720.1"/>
    <property type="molecule type" value="Genomic_DNA"/>
</dbReference>